<proteinExistence type="predicted"/>
<dbReference type="InterPro" id="IPR010432">
    <property type="entry name" value="RDD"/>
</dbReference>
<name>A0A7V8JKV9_STEMA</name>
<reference evidence="7" key="1">
    <citation type="journal article" date="2020" name="MBio">
        <title>Horizontal gene transfer to a defensive symbiont with a reduced genome amongst a multipartite beetle microbiome.</title>
        <authorList>
            <person name="Waterworth S.C."/>
            <person name="Florez L.V."/>
            <person name="Rees E.R."/>
            <person name="Hertweck C."/>
            <person name="Kaltenpoth M."/>
            <person name="Kwan J.C."/>
        </authorList>
    </citation>
    <scope>NUCLEOTIDE SEQUENCE [LARGE SCALE GENOMIC DNA]</scope>
</reference>
<evidence type="ECO:0000256" key="4">
    <source>
        <dbReference type="ARBA" id="ARBA00023136"/>
    </source>
</evidence>
<dbReference type="Pfam" id="PF06271">
    <property type="entry name" value="RDD"/>
    <property type="match status" value="1"/>
</dbReference>
<gene>
    <name evidence="6" type="ORF">GAK31_03080</name>
</gene>
<dbReference type="GO" id="GO:0016020">
    <property type="term" value="C:membrane"/>
    <property type="evidence" value="ECO:0007669"/>
    <property type="project" value="UniProtKB-SubCell"/>
</dbReference>
<keyword evidence="4" id="KW-0472">Membrane</keyword>
<evidence type="ECO:0000256" key="1">
    <source>
        <dbReference type="ARBA" id="ARBA00004141"/>
    </source>
</evidence>
<dbReference type="AlphaFoldDB" id="A0A7V8JKV9"/>
<keyword evidence="2" id="KW-0812">Transmembrane</keyword>
<evidence type="ECO:0000313" key="7">
    <source>
        <dbReference type="Proteomes" id="UP000487117"/>
    </source>
</evidence>
<organism evidence="6 7">
    <name type="scientific">Stenotrophomonas maltophilia</name>
    <name type="common">Pseudomonas maltophilia</name>
    <name type="synonym">Xanthomonas maltophilia</name>
    <dbReference type="NCBI Taxonomy" id="40324"/>
    <lineage>
        <taxon>Bacteria</taxon>
        <taxon>Pseudomonadati</taxon>
        <taxon>Pseudomonadota</taxon>
        <taxon>Gammaproteobacteria</taxon>
        <taxon>Lysobacterales</taxon>
        <taxon>Lysobacteraceae</taxon>
        <taxon>Stenotrophomonas</taxon>
        <taxon>Stenotrophomonas maltophilia group</taxon>
    </lineage>
</organism>
<evidence type="ECO:0000259" key="5">
    <source>
        <dbReference type="Pfam" id="PF06271"/>
    </source>
</evidence>
<accession>A0A7V8JKV9</accession>
<comment type="subcellular location">
    <subcellularLocation>
        <location evidence="1">Membrane</location>
        <topology evidence="1">Multi-pass membrane protein</topology>
    </subcellularLocation>
</comment>
<dbReference type="Proteomes" id="UP000487117">
    <property type="component" value="Unassembled WGS sequence"/>
</dbReference>
<comment type="caution">
    <text evidence="6">The sequence shown here is derived from an EMBL/GenBank/DDBJ whole genome shotgun (WGS) entry which is preliminary data.</text>
</comment>
<sequence>MGAVGVQLGLAGLYATLSWQRGGQTMGMRPWRLRLQSSDGAPLRAGQLWRRYAVGTLSLLAGGWGSGGRCGTTSRVR</sequence>
<protein>
    <recommendedName>
        <fullName evidence="5">RDD domain-containing protein</fullName>
    </recommendedName>
</protein>
<evidence type="ECO:0000313" key="6">
    <source>
        <dbReference type="EMBL" id="KAF1014056.1"/>
    </source>
</evidence>
<keyword evidence="3" id="KW-1133">Transmembrane helix</keyword>
<dbReference type="EMBL" id="WNDS01000004">
    <property type="protein sequence ID" value="KAF1014056.1"/>
    <property type="molecule type" value="Genomic_DNA"/>
</dbReference>
<evidence type="ECO:0000256" key="3">
    <source>
        <dbReference type="ARBA" id="ARBA00022989"/>
    </source>
</evidence>
<evidence type="ECO:0000256" key="2">
    <source>
        <dbReference type="ARBA" id="ARBA00022692"/>
    </source>
</evidence>
<feature type="domain" description="RDD" evidence="5">
    <location>
        <begin position="10"/>
        <end position="58"/>
    </location>
</feature>